<feature type="transmembrane region" description="Helical" evidence="10">
    <location>
        <begin position="349"/>
        <end position="366"/>
    </location>
</feature>
<dbReference type="InterPro" id="IPR004648">
    <property type="entry name" value="Oligpept_transpt"/>
</dbReference>
<dbReference type="InterPro" id="IPR004813">
    <property type="entry name" value="OPT"/>
</dbReference>
<feature type="transmembrane region" description="Helical" evidence="10">
    <location>
        <begin position="210"/>
        <end position="233"/>
    </location>
</feature>
<feature type="region of interest" description="Disordered" evidence="9">
    <location>
        <begin position="1"/>
        <end position="20"/>
    </location>
</feature>
<dbReference type="GO" id="GO:0015031">
    <property type="term" value="P:protein transport"/>
    <property type="evidence" value="ECO:0007669"/>
    <property type="project" value="UniProtKB-KW"/>
</dbReference>
<dbReference type="Pfam" id="PF03169">
    <property type="entry name" value="OPT"/>
    <property type="match status" value="1"/>
</dbReference>
<evidence type="ECO:0000313" key="11">
    <source>
        <dbReference type="EMBL" id="KAA1118954.1"/>
    </source>
</evidence>
<accession>A0A5B0R214</accession>
<keyword evidence="5" id="KW-0571">Peptide transport</keyword>
<feature type="transmembrane region" description="Helical" evidence="10">
    <location>
        <begin position="655"/>
        <end position="674"/>
    </location>
</feature>
<evidence type="ECO:0000256" key="9">
    <source>
        <dbReference type="SAM" id="MobiDB-lite"/>
    </source>
</evidence>
<dbReference type="OrthoDB" id="9986677at2759"/>
<comment type="caution">
    <text evidence="11">The sequence shown here is derived from an EMBL/GenBank/DDBJ whole genome shotgun (WGS) entry which is preliminary data.</text>
</comment>
<evidence type="ECO:0000256" key="5">
    <source>
        <dbReference type="ARBA" id="ARBA00022856"/>
    </source>
</evidence>
<evidence type="ECO:0000256" key="3">
    <source>
        <dbReference type="ARBA" id="ARBA00022448"/>
    </source>
</evidence>
<evidence type="ECO:0000256" key="2">
    <source>
        <dbReference type="ARBA" id="ARBA00008807"/>
    </source>
</evidence>
<evidence type="ECO:0000256" key="7">
    <source>
        <dbReference type="ARBA" id="ARBA00022989"/>
    </source>
</evidence>
<feature type="transmembrane region" description="Helical" evidence="10">
    <location>
        <begin position="544"/>
        <end position="566"/>
    </location>
</feature>
<dbReference type="PANTHER" id="PTHR22601">
    <property type="entry name" value="ISP4 LIKE PROTEIN"/>
    <property type="match status" value="1"/>
</dbReference>
<keyword evidence="6" id="KW-0653">Protein transport</keyword>
<evidence type="ECO:0000256" key="4">
    <source>
        <dbReference type="ARBA" id="ARBA00022692"/>
    </source>
</evidence>
<evidence type="ECO:0000256" key="8">
    <source>
        <dbReference type="ARBA" id="ARBA00023136"/>
    </source>
</evidence>
<proteinExistence type="inferred from homology"/>
<dbReference type="GO" id="GO:0035673">
    <property type="term" value="F:oligopeptide transmembrane transporter activity"/>
    <property type="evidence" value="ECO:0007669"/>
    <property type="project" value="InterPro"/>
</dbReference>
<name>A0A5B0R214_PUCGR</name>
<feature type="transmembrane region" description="Helical" evidence="10">
    <location>
        <begin position="423"/>
        <end position="446"/>
    </location>
</feature>
<evidence type="ECO:0000256" key="10">
    <source>
        <dbReference type="SAM" id="Phobius"/>
    </source>
</evidence>
<feature type="transmembrane region" description="Helical" evidence="10">
    <location>
        <begin position="732"/>
        <end position="755"/>
    </location>
</feature>
<reference evidence="11 12" key="1">
    <citation type="submission" date="2019-05" db="EMBL/GenBank/DDBJ databases">
        <title>Emergence of the Ug99 lineage of the wheat stem rust pathogen through somatic hybridization.</title>
        <authorList>
            <person name="Li F."/>
            <person name="Upadhyaya N.M."/>
            <person name="Sperschneider J."/>
            <person name="Matny O."/>
            <person name="Nguyen-Phuc H."/>
            <person name="Mago R."/>
            <person name="Raley C."/>
            <person name="Miller M.E."/>
            <person name="Silverstein K.A.T."/>
            <person name="Henningsen E."/>
            <person name="Hirsch C.D."/>
            <person name="Visser B."/>
            <person name="Pretorius Z.A."/>
            <person name="Steffenson B.J."/>
            <person name="Schwessinger B."/>
            <person name="Dodds P.N."/>
            <person name="Figueroa M."/>
        </authorList>
    </citation>
    <scope>NUCLEOTIDE SEQUENCE [LARGE SCALE GENOMIC DNA]</scope>
    <source>
        <strain evidence="11">21-0</strain>
    </source>
</reference>
<feature type="transmembrane region" description="Helical" evidence="10">
    <location>
        <begin position="475"/>
        <end position="495"/>
    </location>
</feature>
<evidence type="ECO:0008006" key="13">
    <source>
        <dbReference type="Google" id="ProtNLM"/>
    </source>
</evidence>
<dbReference type="EMBL" id="VSWC01000001">
    <property type="protein sequence ID" value="KAA1118954.1"/>
    <property type="molecule type" value="Genomic_DNA"/>
</dbReference>
<feature type="transmembrane region" description="Helical" evidence="10">
    <location>
        <begin position="586"/>
        <end position="606"/>
    </location>
</feature>
<protein>
    <recommendedName>
        <fullName evidence="13">Oligopeptide transporter</fullName>
    </recommendedName>
</protein>
<feature type="transmembrane region" description="Helical" evidence="10">
    <location>
        <begin position="501"/>
        <end position="524"/>
    </location>
</feature>
<sequence length="794" mass="87162">MDSPVGLDHRSQDTSALNPHQKSLIVDSVVDLKQIPVPILPQSVTDTRTELIEEENARISATSDGLSPSDTHLALSPTPLVKQGREADEKIDPPASEQKVEIVPLKDDPESLIMTVRSVLIGVLLSAFGVSITQLFFFKPVHMQIKLMFLQIASVLIGRSCALIPGPRWWNPGPYSLKEAGFSALMGTTASGAMMSAEMISAYELYFDRVINFGVAFGISMSAQLLGFGWAGLLQPIIIYPSRTVFPEVLPSVSLLNSLFKVGSESEDQVKFFKKAFIAIGIYEIFPTYIAPAFQAISVFCLTLPKNPLVTAIFGGARPLEGMGILSISADWSLVGGRGPLYMPRSTQVYELLALVVSTLVFFLVYSKSWFDAGLSQNFPFMSTSLLTADGKPYPYRQAIKEDGTANEQFIQRTGLPFFTATFYIVQVLVSVFLTSSITHAVLHNYHIVGSFFKKSKTLEAVDPHRLACMKYKDFPIWGFVSISVVAVALALGMTSLDKSGISFVGLLVALVLSFLMTLAAGFINAMAGFRIRFSGGIQMLGGLLFPGNVFGSMWFTLYGASSAIQGISILRDSKYGQYIHLPQNLVVYSQLMGCTVGSLASLVVVKSILKNEREVLLSPSGDGVFSGAEIAAFQARSVSWGIFSRRMFLFGQKYSAVSWGVLAGLFLPVPFFVAHRYWPRYKFDLVNVPLFCGIVQSLYASAYAGEPMRIIIGLMSQFWARKYRPRWFTKYNYILSAALDGGTELVVFFLAMIFQGGGGKKINFPTYFLNPAPSTPRDYCFMNREARGSGSES</sequence>
<feature type="transmembrane region" description="Helical" evidence="10">
    <location>
        <begin position="119"/>
        <end position="137"/>
    </location>
</feature>
<evidence type="ECO:0000256" key="6">
    <source>
        <dbReference type="ARBA" id="ARBA00022927"/>
    </source>
</evidence>
<keyword evidence="4 10" id="KW-0812">Transmembrane</keyword>
<dbReference type="AlphaFoldDB" id="A0A5B0R214"/>
<organism evidence="11 12">
    <name type="scientific">Puccinia graminis f. sp. tritici</name>
    <dbReference type="NCBI Taxonomy" id="56615"/>
    <lineage>
        <taxon>Eukaryota</taxon>
        <taxon>Fungi</taxon>
        <taxon>Dikarya</taxon>
        <taxon>Basidiomycota</taxon>
        <taxon>Pucciniomycotina</taxon>
        <taxon>Pucciniomycetes</taxon>
        <taxon>Pucciniales</taxon>
        <taxon>Pucciniaceae</taxon>
        <taxon>Puccinia</taxon>
    </lineage>
</organism>
<evidence type="ECO:0000256" key="1">
    <source>
        <dbReference type="ARBA" id="ARBA00004141"/>
    </source>
</evidence>
<keyword evidence="12" id="KW-1185">Reference proteome</keyword>
<dbReference type="GO" id="GO:0016020">
    <property type="term" value="C:membrane"/>
    <property type="evidence" value="ECO:0007669"/>
    <property type="project" value="UniProtKB-SubCell"/>
</dbReference>
<comment type="similarity">
    <text evidence="2">Belongs to the oligopeptide OPT transporter family.</text>
</comment>
<feature type="transmembrane region" description="Helical" evidence="10">
    <location>
        <begin position="182"/>
        <end position="203"/>
    </location>
</feature>
<evidence type="ECO:0000313" key="12">
    <source>
        <dbReference type="Proteomes" id="UP000324748"/>
    </source>
</evidence>
<gene>
    <name evidence="11" type="ORF">PGT21_011111</name>
</gene>
<dbReference type="Proteomes" id="UP000324748">
    <property type="component" value="Unassembled WGS sequence"/>
</dbReference>
<dbReference type="NCBIfam" id="TIGR00728">
    <property type="entry name" value="OPT_sfam"/>
    <property type="match status" value="1"/>
</dbReference>
<keyword evidence="7 10" id="KW-1133">Transmembrane helix</keyword>
<keyword evidence="3" id="KW-0813">Transport</keyword>
<keyword evidence="8 10" id="KW-0472">Membrane</keyword>
<comment type="subcellular location">
    <subcellularLocation>
        <location evidence="1">Membrane</location>
        <topology evidence="1">Multi-pass membrane protein</topology>
    </subcellularLocation>
</comment>
<feature type="transmembrane region" description="Helical" evidence="10">
    <location>
        <begin position="276"/>
        <end position="297"/>
    </location>
</feature>